<evidence type="ECO:0000256" key="8">
    <source>
        <dbReference type="ARBA" id="ARBA00022741"/>
    </source>
</evidence>
<evidence type="ECO:0000256" key="12">
    <source>
        <dbReference type="ARBA" id="ARBA00023012"/>
    </source>
</evidence>
<feature type="transmembrane region" description="Helical" evidence="14">
    <location>
        <begin position="433"/>
        <end position="460"/>
    </location>
</feature>
<evidence type="ECO:0000313" key="17">
    <source>
        <dbReference type="Proteomes" id="UP000766246"/>
    </source>
</evidence>
<dbReference type="SUPFAM" id="SSF55874">
    <property type="entry name" value="ATPase domain of HSP90 chaperone/DNA topoisomerase II/histidine kinase"/>
    <property type="match status" value="1"/>
</dbReference>
<keyword evidence="10" id="KW-0067">ATP-binding</keyword>
<dbReference type="InterPro" id="IPR036890">
    <property type="entry name" value="HATPase_C_sf"/>
</dbReference>
<dbReference type="CDD" id="cd00082">
    <property type="entry name" value="HisKA"/>
    <property type="match status" value="1"/>
</dbReference>
<keyword evidence="8" id="KW-0547">Nucleotide-binding</keyword>
<dbReference type="InterPro" id="IPR003661">
    <property type="entry name" value="HisK_dim/P_dom"/>
</dbReference>
<evidence type="ECO:0000256" key="4">
    <source>
        <dbReference type="ARBA" id="ARBA00022475"/>
    </source>
</evidence>
<accession>A0A927UBN1</accession>
<dbReference type="InterPro" id="IPR005467">
    <property type="entry name" value="His_kinase_dom"/>
</dbReference>
<dbReference type="Proteomes" id="UP000766246">
    <property type="component" value="Unassembled WGS sequence"/>
</dbReference>
<evidence type="ECO:0000256" key="5">
    <source>
        <dbReference type="ARBA" id="ARBA00022553"/>
    </source>
</evidence>
<comment type="subcellular location">
    <subcellularLocation>
        <location evidence="2">Cell membrane</location>
        <topology evidence="2">Multi-pass membrane protein</topology>
    </subcellularLocation>
</comment>
<dbReference type="InterPro" id="IPR036097">
    <property type="entry name" value="HisK_dim/P_sf"/>
</dbReference>
<dbReference type="Gene3D" id="1.10.287.130">
    <property type="match status" value="1"/>
</dbReference>
<keyword evidence="6" id="KW-0808">Transferase</keyword>
<dbReference type="EMBL" id="SVER01000012">
    <property type="protein sequence ID" value="MBE5919354.1"/>
    <property type="molecule type" value="Genomic_DNA"/>
</dbReference>
<evidence type="ECO:0000256" key="9">
    <source>
        <dbReference type="ARBA" id="ARBA00022777"/>
    </source>
</evidence>
<evidence type="ECO:0000256" key="3">
    <source>
        <dbReference type="ARBA" id="ARBA00012438"/>
    </source>
</evidence>
<dbReference type="Pfam" id="PF02518">
    <property type="entry name" value="HATPase_c"/>
    <property type="match status" value="1"/>
</dbReference>
<dbReference type="InterPro" id="IPR050398">
    <property type="entry name" value="HssS/ArlS-like"/>
</dbReference>
<evidence type="ECO:0000259" key="15">
    <source>
        <dbReference type="PROSITE" id="PS50109"/>
    </source>
</evidence>
<keyword evidence="11 14" id="KW-1133">Transmembrane helix</keyword>
<gene>
    <name evidence="16" type="ORF">E7272_05850</name>
</gene>
<comment type="catalytic activity">
    <reaction evidence="1">
        <text>ATP + protein L-histidine = ADP + protein N-phospho-L-histidine.</text>
        <dbReference type="EC" id="2.7.13.3"/>
    </reaction>
</comment>
<dbReference type="FunFam" id="1.10.287.130:FF:000008">
    <property type="entry name" value="Two-component sensor histidine kinase"/>
    <property type="match status" value="1"/>
</dbReference>
<dbReference type="GO" id="GO:0005524">
    <property type="term" value="F:ATP binding"/>
    <property type="evidence" value="ECO:0007669"/>
    <property type="project" value="UniProtKB-KW"/>
</dbReference>
<protein>
    <recommendedName>
        <fullName evidence="3">histidine kinase</fullName>
        <ecNumber evidence="3">2.7.13.3</ecNumber>
    </recommendedName>
</protein>
<dbReference type="Pfam" id="PF00512">
    <property type="entry name" value="HisKA"/>
    <property type="match status" value="1"/>
</dbReference>
<keyword evidence="5" id="KW-0597">Phosphoprotein</keyword>
<evidence type="ECO:0000256" key="1">
    <source>
        <dbReference type="ARBA" id="ARBA00000085"/>
    </source>
</evidence>
<keyword evidence="4" id="KW-1003">Cell membrane</keyword>
<feature type="transmembrane region" description="Helical" evidence="14">
    <location>
        <begin position="358"/>
        <end position="382"/>
    </location>
</feature>
<keyword evidence="7 14" id="KW-0812">Transmembrane</keyword>
<dbReference type="SMART" id="SM00387">
    <property type="entry name" value="HATPase_c"/>
    <property type="match status" value="1"/>
</dbReference>
<evidence type="ECO:0000256" key="2">
    <source>
        <dbReference type="ARBA" id="ARBA00004651"/>
    </source>
</evidence>
<keyword evidence="9" id="KW-0418">Kinase</keyword>
<evidence type="ECO:0000313" key="16">
    <source>
        <dbReference type="EMBL" id="MBE5919354.1"/>
    </source>
</evidence>
<name>A0A927UBN1_9FIRM</name>
<feature type="transmembrane region" description="Helical" evidence="14">
    <location>
        <begin position="403"/>
        <end position="421"/>
    </location>
</feature>
<dbReference type="AlphaFoldDB" id="A0A927UBN1"/>
<feature type="domain" description="Histidine kinase" evidence="15">
    <location>
        <begin position="612"/>
        <end position="810"/>
    </location>
</feature>
<feature type="transmembrane region" description="Helical" evidence="14">
    <location>
        <begin position="12"/>
        <end position="35"/>
    </location>
</feature>
<comment type="caution">
    <text evidence="16">The sequence shown here is derived from an EMBL/GenBank/DDBJ whole genome shotgun (WGS) entry which is preliminary data.</text>
</comment>
<proteinExistence type="predicted"/>
<dbReference type="PANTHER" id="PTHR45528">
    <property type="entry name" value="SENSOR HISTIDINE KINASE CPXA"/>
    <property type="match status" value="1"/>
</dbReference>
<keyword evidence="13 14" id="KW-0472">Membrane</keyword>
<feature type="transmembrane region" description="Helical" evidence="14">
    <location>
        <begin position="504"/>
        <end position="522"/>
    </location>
</feature>
<dbReference type="SMART" id="SM00388">
    <property type="entry name" value="HisKA"/>
    <property type="match status" value="1"/>
</dbReference>
<dbReference type="Gene3D" id="3.30.565.10">
    <property type="entry name" value="Histidine kinase-like ATPase, C-terminal domain"/>
    <property type="match status" value="1"/>
</dbReference>
<evidence type="ECO:0000256" key="6">
    <source>
        <dbReference type="ARBA" id="ARBA00022679"/>
    </source>
</evidence>
<keyword evidence="12" id="KW-0902">Two-component regulatory system</keyword>
<dbReference type="EC" id="2.7.13.3" evidence="3"/>
<dbReference type="GO" id="GO:0000155">
    <property type="term" value="F:phosphorelay sensor kinase activity"/>
    <property type="evidence" value="ECO:0007669"/>
    <property type="project" value="InterPro"/>
</dbReference>
<evidence type="ECO:0000256" key="7">
    <source>
        <dbReference type="ARBA" id="ARBA00022692"/>
    </source>
</evidence>
<dbReference type="PROSITE" id="PS50109">
    <property type="entry name" value="HIS_KIN"/>
    <property type="match status" value="1"/>
</dbReference>
<dbReference type="InterPro" id="IPR003594">
    <property type="entry name" value="HATPase_dom"/>
</dbReference>
<dbReference type="GO" id="GO:0005886">
    <property type="term" value="C:plasma membrane"/>
    <property type="evidence" value="ECO:0007669"/>
    <property type="project" value="UniProtKB-SubCell"/>
</dbReference>
<organism evidence="16 17">
    <name type="scientific">Pseudobutyrivibrio ruminis</name>
    <dbReference type="NCBI Taxonomy" id="46206"/>
    <lineage>
        <taxon>Bacteria</taxon>
        <taxon>Bacillati</taxon>
        <taxon>Bacillota</taxon>
        <taxon>Clostridia</taxon>
        <taxon>Lachnospirales</taxon>
        <taxon>Lachnospiraceae</taxon>
        <taxon>Pseudobutyrivibrio</taxon>
    </lineage>
</organism>
<evidence type="ECO:0000256" key="10">
    <source>
        <dbReference type="ARBA" id="ARBA00022840"/>
    </source>
</evidence>
<evidence type="ECO:0000256" key="11">
    <source>
        <dbReference type="ARBA" id="ARBA00022989"/>
    </source>
</evidence>
<evidence type="ECO:0000256" key="14">
    <source>
        <dbReference type="SAM" id="Phobius"/>
    </source>
</evidence>
<evidence type="ECO:0000256" key="13">
    <source>
        <dbReference type="ARBA" id="ARBA00023136"/>
    </source>
</evidence>
<reference evidence="16" key="1">
    <citation type="submission" date="2019-04" db="EMBL/GenBank/DDBJ databases">
        <title>Evolution of Biomass-Degrading Anaerobic Consortia Revealed by Metagenomics.</title>
        <authorList>
            <person name="Peng X."/>
        </authorList>
    </citation>
    <scope>NUCLEOTIDE SEQUENCE</scope>
    <source>
        <strain evidence="16">SIG311</strain>
    </source>
</reference>
<sequence>MKIFYNNLSKILLGIGCSIFAFISVISLLVCAFFQSLGLYSSRKDEFYDSVNRMAGNGYAALALSDYKDDFNKDKLKDMNCYYGIIKGAYNENTNLDDESIYEYKNFGKNVVPDNAYVRTFHIGSDTEFILSDKFFDLWSGNQIVDSYNEVYNTYQIAGIGYDSIGQKAYVYSNGKFYGVNDEYYYCGVDGLDEESGNEDLNSAANIVYKKIWENNVLEVVTDSSNEEDETTYVIEDEQVTPDTSGGDQDYLYIDDMAFGTLEDVNSRYVFEIYTDEGESAMISGKYVADFSPMHDSLSELVDANASFDSVSEFGVYESSSDTEAYTFVCFPKTPYNGNVDFYGQAKWFIGFAEDMKFVFPIVAGLAFVLSIICYVLFMCAAGHRKNSSEIQAGWIGWMWTDAAFWLFLIFEYIIFAIIYSCSSYMRECNLSIGMTIAVFGIFAAVMMTIGLMWSANLAVNVKLHRFFKHTYTYRFIIWFKSKLEVVRQESIKIRKNIKWTRRIWAIFIVITIIEYFVIMTSNDPAGVGMFWAIEKLAFAVVLHKLLVSYARIKETATSLAAGDLSAKVELNGMPLFMAEHALAMNQIQEGINVALDERTKSERMKTELITNVSHDIKTPLTSIINYVDLLSKEKLDNKKAMEYLEVLSRQSARLKKLIEDLIEASKASTGNIKFTIERINAGVLLNQSIGEFAERLEAGNVTVVTDFPSEDIYLMADNRYLWRVFDNLMSNIVKYAQANTRAYIDLKREDGKVRFVFRNTSKNELNISADELMERFVRGDKSRYTDGNGLGLSIAKSLTESMGGAMKLEIDGDLFKAIVEFDEVTKAE</sequence>
<dbReference type="SUPFAM" id="SSF47384">
    <property type="entry name" value="Homodimeric domain of signal transducing histidine kinase"/>
    <property type="match status" value="1"/>
</dbReference>
<dbReference type="PANTHER" id="PTHR45528:SF1">
    <property type="entry name" value="SENSOR HISTIDINE KINASE CPXA"/>
    <property type="match status" value="1"/>
</dbReference>